<keyword evidence="9 12" id="KW-0472">Membrane</keyword>
<dbReference type="InterPro" id="IPR046956">
    <property type="entry name" value="RLP23-like"/>
</dbReference>
<evidence type="ECO:0000256" key="13">
    <source>
        <dbReference type="SAM" id="SignalP"/>
    </source>
</evidence>
<dbReference type="AlphaFoldDB" id="A0AA88D6D5"/>
<evidence type="ECO:0000256" key="1">
    <source>
        <dbReference type="ARBA" id="ARBA00004251"/>
    </source>
</evidence>
<gene>
    <name evidence="15" type="ORF">TIFTF001_013800</name>
</gene>
<dbReference type="SMART" id="SM00369">
    <property type="entry name" value="LRR_TYP"/>
    <property type="match status" value="7"/>
</dbReference>
<evidence type="ECO:0000256" key="3">
    <source>
        <dbReference type="ARBA" id="ARBA00022475"/>
    </source>
</evidence>
<feature type="transmembrane region" description="Helical" evidence="12">
    <location>
        <begin position="717"/>
        <end position="739"/>
    </location>
</feature>
<keyword evidence="3" id="KW-1003">Cell membrane</keyword>
<evidence type="ECO:0000256" key="2">
    <source>
        <dbReference type="ARBA" id="ARBA00009592"/>
    </source>
</evidence>
<dbReference type="Gene3D" id="3.80.10.10">
    <property type="entry name" value="Ribonuclease Inhibitor"/>
    <property type="match status" value="3"/>
</dbReference>
<dbReference type="PANTHER" id="PTHR48063:SF98">
    <property type="entry name" value="LRR RECEPTOR-LIKE SERINE_THREONINE-PROTEIN KINASE FLS2"/>
    <property type="match status" value="1"/>
</dbReference>
<evidence type="ECO:0000256" key="8">
    <source>
        <dbReference type="ARBA" id="ARBA00022989"/>
    </source>
</evidence>
<evidence type="ECO:0000256" key="9">
    <source>
        <dbReference type="ARBA" id="ARBA00023136"/>
    </source>
</evidence>
<protein>
    <recommendedName>
        <fullName evidence="14">Leucine-rich repeat-containing N-terminal plant-type domain-containing protein</fullName>
    </recommendedName>
</protein>
<keyword evidence="16" id="KW-1185">Reference proteome</keyword>
<evidence type="ECO:0000256" key="7">
    <source>
        <dbReference type="ARBA" id="ARBA00022737"/>
    </source>
</evidence>
<organism evidence="15 16">
    <name type="scientific">Ficus carica</name>
    <name type="common">Common fig</name>
    <dbReference type="NCBI Taxonomy" id="3494"/>
    <lineage>
        <taxon>Eukaryota</taxon>
        <taxon>Viridiplantae</taxon>
        <taxon>Streptophyta</taxon>
        <taxon>Embryophyta</taxon>
        <taxon>Tracheophyta</taxon>
        <taxon>Spermatophyta</taxon>
        <taxon>Magnoliopsida</taxon>
        <taxon>eudicotyledons</taxon>
        <taxon>Gunneridae</taxon>
        <taxon>Pentapetalae</taxon>
        <taxon>rosids</taxon>
        <taxon>fabids</taxon>
        <taxon>Rosales</taxon>
        <taxon>Moraceae</taxon>
        <taxon>Ficeae</taxon>
        <taxon>Ficus</taxon>
    </lineage>
</organism>
<evidence type="ECO:0000256" key="11">
    <source>
        <dbReference type="ARBA" id="ARBA00023180"/>
    </source>
</evidence>
<accession>A0AA88D6D5</accession>
<evidence type="ECO:0000313" key="15">
    <source>
        <dbReference type="EMBL" id="GMN44606.1"/>
    </source>
</evidence>
<evidence type="ECO:0000256" key="6">
    <source>
        <dbReference type="ARBA" id="ARBA00022729"/>
    </source>
</evidence>
<feature type="chain" id="PRO_5041701476" description="Leucine-rich repeat-containing N-terminal plant-type domain-containing protein" evidence="13">
    <location>
        <begin position="26"/>
        <end position="767"/>
    </location>
</feature>
<evidence type="ECO:0000256" key="5">
    <source>
        <dbReference type="ARBA" id="ARBA00022692"/>
    </source>
</evidence>
<proteinExistence type="inferred from homology"/>
<name>A0AA88D6D5_FICCA</name>
<dbReference type="Pfam" id="PF13855">
    <property type="entry name" value="LRR_8"/>
    <property type="match status" value="1"/>
</dbReference>
<dbReference type="InterPro" id="IPR003591">
    <property type="entry name" value="Leu-rich_rpt_typical-subtyp"/>
</dbReference>
<evidence type="ECO:0000259" key="14">
    <source>
        <dbReference type="Pfam" id="PF08263"/>
    </source>
</evidence>
<keyword evidence="11" id="KW-0325">Glycoprotein</keyword>
<sequence>MDGSIRRASSCLFFVLLAILTIDHCFILGSGGSNVTCIQSERRALLRFKHDLLDPYYRLASWTGDNCCEWSGIICDDVSGHVHKLLLQGDPSLPVFCLPSEPACRRQRLGGKINPSLLDLKHLSHLDLSSNYFEGCQIPEFLGSLSSLRYLNLSHSGFTGMVPPQLGNLTDLRYLDLNNGFGGYAESLQWLSGLSSLRYLDMSYVDLANASDWLEVTNTLPSLVVLRLSSCQLSTNIPAIYHVNFSSPAILDLSYNNFSTIPTWVFELTSLTSLNLTDIGCSGRIPEGIQNLTSLLDLDLSYNYFNSSMPDWLYELNHLEVLRLRGNELRGTISSNIQNMTSITTLDLSLNDFEGPLPCISFKVEQLFLSDNQFSGSLSQFLCHRTSEIMSLIILDLGNNQLSGKIPNCWTKWKNLLSIDLCHNILSGPVPSSLRSLASLQYLHLRDNHISGKLLFLQDFTGMILLDLGENKFGGTIPPWIGRNLLELRILSIGSNQIHGHIPDELCALSSLQILDLSDNNLSGLIPKCLDNFSAMTIKLKKEDYFHYRMGSSNATSYLEEVTELVMKGKAVKYDIILPLVTSMDFSSNHLSGYIPSEITSLSSLRSFNLSNNLLIGAIPSQIGNMGALESIDLSLNQLSGEIPTSMSSLSFLSYLNLSCNSLRGRIPTGTQLQSFNASSFVGNDLCGPPLTKNCSTGGLTSIVEDKSSKEGLTVDWFYVSMSLGFAVGFGGVVGPLLLKRSWRFVYFQFLDNMWYKFYDNVVRYCV</sequence>
<keyword evidence="4" id="KW-0433">Leucine-rich repeat</keyword>
<dbReference type="Pfam" id="PF08263">
    <property type="entry name" value="LRRNT_2"/>
    <property type="match status" value="1"/>
</dbReference>
<keyword evidence="6 13" id="KW-0732">Signal</keyword>
<dbReference type="PRINTS" id="PR00019">
    <property type="entry name" value="LEURICHRPT"/>
</dbReference>
<dbReference type="InterPro" id="IPR001611">
    <property type="entry name" value="Leu-rich_rpt"/>
</dbReference>
<reference evidence="15" key="1">
    <citation type="submission" date="2023-07" db="EMBL/GenBank/DDBJ databases">
        <title>draft genome sequence of fig (Ficus carica).</title>
        <authorList>
            <person name="Takahashi T."/>
            <person name="Nishimura K."/>
        </authorList>
    </citation>
    <scope>NUCLEOTIDE SEQUENCE</scope>
</reference>
<dbReference type="Proteomes" id="UP001187192">
    <property type="component" value="Unassembled WGS sequence"/>
</dbReference>
<keyword evidence="7" id="KW-0677">Repeat</keyword>
<evidence type="ECO:0000256" key="4">
    <source>
        <dbReference type="ARBA" id="ARBA00022614"/>
    </source>
</evidence>
<dbReference type="InterPro" id="IPR013210">
    <property type="entry name" value="LRR_N_plant-typ"/>
</dbReference>
<dbReference type="EMBL" id="BTGU01000018">
    <property type="protein sequence ID" value="GMN44606.1"/>
    <property type="molecule type" value="Genomic_DNA"/>
</dbReference>
<feature type="domain" description="Leucine-rich repeat-containing N-terminal plant-type" evidence="14">
    <location>
        <begin position="39"/>
        <end position="76"/>
    </location>
</feature>
<keyword evidence="5 12" id="KW-0812">Transmembrane</keyword>
<dbReference type="PANTHER" id="PTHR48063">
    <property type="entry name" value="LRR RECEPTOR-LIKE KINASE"/>
    <property type="match status" value="1"/>
</dbReference>
<evidence type="ECO:0000256" key="10">
    <source>
        <dbReference type="ARBA" id="ARBA00023170"/>
    </source>
</evidence>
<dbReference type="FunFam" id="3.80.10.10:FF:000041">
    <property type="entry name" value="LRR receptor-like serine/threonine-protein kinase ERECTA"/>
    <property type="match status" value="1"/>
</dbReference>
<comment type="subcellular location">
    <subcellularLocation>
        <location evidence="1">Cell membrane</location>
        <topology evidence="1">Single-pass type I membrane protein</topology>
    </subcellularLocation>
</comment>
<dbReference type="FunFam" id="3.80.10.10:FF:000213">
    <property type="entry name" value="Tyrosine-sulfated glycopeptide receptor 1"/>
    <property type="match status" value="1"/>
</dbReference>
<evidence type="ECO:0000256" key="12">
    <source>
        <dbReference type="SAM" id="Phobius"/>
    </source>
</evidence>
<dbReference type="SUPFAM" id="SSF52058">
    <property type="entry name" value="L domain-like"/>
    <property type="match status" value="1"/>
</dbReference>
<feature type="signal peptide" evidence="13">
    <location>
        <begin position="1"/>
        <end position="25"/>
    </location>
</feature>
<evidence type="ECO:0000313" key="16">
    <source>
        <dbReference type="Proteomes" id="UP001187192"/>
    </source>
</evidence>
<dbReference type="InterPro" id="IPR032675">
    <property type="entry name" value="LRR_dom_sf"/>
</dbReference>
<dbReference type="Pfam" id="PF00560">
    <property type="entry name" value="LRR_1"/>
    <property type="match status" value="7"/>
</dbReference>
<comment type="caution">
    <text evidence="15">The sequence shown here is derived from an EMBL/GenBank/DDBJ whole genome shotgun (WGS) entry which is preliminary data.</text>
</comment>
<dbReference type="GO" id="GO:0005886">
    <property type="term" value="C:plasma membrane"/>
    <property type="evidence" value="ECO:0007669"/>
    <property type="project" value="UniProtKB-SubCell"/>
</dbReference>
<dbReference type="SUPFAM" id="SSF52047">
    <property type="entry name" value="RNI-like"/>
    <property type="match status" value="1"/>
</dbReference>
<keyword evidence="8 12" id="KW-1133">Transmembrane helix</keyword>
<keyword evidence="10" id="KW-0675">Receptor</keyword>
<comment type="similarity">
    <text evidence="2">Belongs to the RLP family.</text>
</comment>